<dbReference type="AlphaFoldDB" id="A0A1G6VHT5"/>
<name>A0A1G6VHT5_9BACT</name>
<dbReference type="RefSeq" id="WP_087940537.1">
    <property type="nucleotide sequence ID" value="NZ_FNAC01000035.1"/>
</dbReference>
<accession>A0A1G6VHT5</accession>
<evidence type="ECO:0000313" key="2">
    <source>
        <dbReference type="Proteomes" id="UP000199060"/>
    </source>
</evidence>
<dbReference type="EMBL" id="FNAC01000035">
    <property type="protein sequence ID" value="SDD52943.1"/>
    <property type="molecule type" value="Genomic_DNA"/>
</dbReference>
<evidence type="ECO:0000313" key="1">
    <source>
        <dbReference type="EMBL" id="SDD52943.1"/>
    </source>
</evidence>
<dbReference type="Proteomes" id="UP000199060">
    <property type="component" value="Unassembled WGS sequence"/>
</dbReference>
<gene>
    <name evidence="1" type="ORF">SAMN04488104_103532</name>
</gene>
<protein>
    <submittedName>
        <fullName evidence="1">Uncharacterized protein</fullName>
    </submittedName>
</protein>
<sequence>MKISQKNMLDYFLPKVEREGKKFKKKTLIKAKSTQAGLEIVTKTSDGIESKNVSEEGDYLVENQTSTGEKYLVRKKMFERKYEIKQALSEGWAVYAPKDFIWAVQLSSGDLTHFGQTDILDFMAPWDELIIAKAFDYLVLPPEKDEIYRIAKKEFEETYQEI</sequence>
<dbReference type="OrthoDB" id="823609at2"/>
<keyword evidence="2" id="KW-1185">Reference proteome</keyword>
<proteinExistence type="predicted"/>
<reference evidence="2" key="1">
    <citation type="submission" date="2016-10" db="EMBL/GenBank/DDBJ databases">
        <authorList>
            <person name="Varghese N."/>
            <person name="Submissions S."/>
        </authorList>
    </citation>
    <scope>NUCLEOTIDE SEQUENCE [LARGE SCALE GENOMIC DNA]</scope>
    <source>
        <strain evidence="2">DSM 23095</strain>
    </source>
</reference>
<organism evidence="1 2">
    <name type="scientific">Algoriphagus faecimaris</name>
    <dbReference type="NCBI Taxonomy" id="686796"/>
    <lineage>
        <taxon>Bacteria</taxon>
        <taxon>Pseudomonadati</taxon>
        <taxon>Bacteroidota</taxon>
        <taxon>Cytophagia</taxon>
        <taxon>Cytophagales</taxon>
        <taxon>Cyclobacteriaceae</taxon>
        <taxon>Algoriphagus</taxon>
    </lineage>
</organism>